<evidence type="ECO:0000313" key="2">
    <source>
        <dbReference type="EMBL" id="KAG1348140.1"/>
    </source>
</evidence>
<reference evidence="2" key="2">
    <citation type="submission" date="2019-07" db="EMBL/GenBank/DDBJ databases">
        <authorList>
            <person name="Yang Y."/>
            <person name="Bocs S."/>
            <person name="Baudouin L."/>
        </authorList>
    </citation>
    <scope>NUCLEOTIDE SEQUENCE</scope>
    <source>
        <tissue evidence="2">Spear leaf of Hainan Tall coconut</tissue>
    </source>
</reference>
<dbReference type="PANTHER" id="PTHR34061:SF17">
    <property type="entry name" value="EXPRESSED PROTEIN"/>
    <property type="match status" value="1"/>
</dbReference>
<evidence type="ECO:0000256" key="1">
    <source>
        <dbReference type="SAM" id="MobiDB-lite"/>
    </source>
</evidence>
<dbReference type="OrthoDB" id="1138139at2759"/>
<proteinExistence type="predicted"/>
<dbReference type="Proteomes" id="UP000797356">
    <property type="component" value="Chromosome 6"/>
</dbReference>
<evidence type="ECO:0000313" key="3">
    <source>
        <dbReference type="Proteomes" id="UP000797356"/>
    </source>
</evidence>
<feature type="compositionally biased region" description="Basic and acidic residues" evidence="1">
    <location>
        <begin position="82"/>
        <end position="95"/>
    </location>
</feature>
<feature type="compositionally biased region" description="Basic residues" evidence="1">
    <location>
        <begin position="96"/>
        <end position="108"/>
    </location>
</feature>
<dbReference type="EMBL" id="CM017877">
    <property type="protein sequence ID" value="KAG1348140.1"/>
    <property type="molecule type" value="Genomic_DNA"/>
</dbReference>
<sequence length="108" mass="12049">MGTTTSHSPRYCTFFGQRGGRVRRSLPSHEQPGCGRIDQMATWVGNGIITTFFASLKCCSCISITTDDDRIEAKDVPLMFDDRNSRTEGGELERGQRRRVKGMKGCGR</sequence>
<dbReference type="PANTHER" id="PTHR34061">
    <property type="entry name" value="PROTEIN, PUTATIVE-RELATED"/>
    <property type="match status" value="1"/>
</dbReference>
<dbReference type="AlphaFoldDB" id="A0A8K0IE00"/>
<keyword evidence="3" id="KW-1185">Reference proteome</keyword>
<feature type="region of interest" description="Disordered" evidence="1">
    <location>
        <begin position="82"/>
        <end position="108"/>
    </location>
</feature>
<accession>A0A8K0IE00</accession>
<comment type="caution">
    <text evidence="2">The sequence shown here is derived from an EMBL/GenBank/DDBJ whole genome shotgun (WGS) entry which is preliminary data.</text>
</comment>
<name>A0A8K0IE00_COCNU</name>
<protein>
    <submittedName>
        <fullName evidence="2">Uncharacterized protein</fullName>
    </submittedName>
</protein>
<gene>
    <name evidence="2" type="ORF">COCNU_06G019690</name>
</gene>
<reference evidence="2" key="1">
    <citation type="journal article" date="2017" name="Gigascience">
        <title>The genome draft of coconut (Cocos nucifera).</title>
        <authorList>
            <person name="Xiao Y."/>
            <person name="Xu P."/>
            <person name="Fan H."/>
            <person name="Baudouin L."/>
            <person name="Xia W."/>
            <person name="Bocs S."/>
            <person name="Xu J."/>
            <person name="Li Q."/>
            <person name="Guo A."/>
            <person name="Zhou L."/>
            <person name="Li J."/>
            <person name="Wu Y."/>
            <person name="Ma Z."/>
            <person name="Armero A."/>
            <person name="Issali A.E."/>
            <person name="Liu N."/>
            <person name="Peng M."/>
            <person name="Yang Y."/>
        </authorList>
    </citation>
    <scope>NUCLEOTIDE SEQUENCE</scope>
    <source>
        <tissue evidence="2">Spear leaf of Hainan Tall coconut</tissue>
    </source>
</reference>
<organism evidence="2 3">
    <name type="scientific">Cocos nucifera</name>
    <name type="common">Coconut palm</name>
    <dbReference type="NCBI Taxonomy" id="13894"/>
    <lineage>
        <taxon>Eukaryota</taxon>
        <taxon>Viridiplantae</taxon>
        <taxon>Streptophyta</taxon>
        <taxon>Embryophyta</taxon>
        <taxon>Tracheophyta</taxon>
        <taxon>Spermatophyta</taxon>
        <taxon>Magnoliopsida</taxon>
        <taxon>Liliopsida</taxon>
        <taxon>Arecaceae</taxon>
        <taxon>Arecoideae</taxon>
        <taxon>Cocoseae</taxon>
        <taxon>Attaleinae</taxon>
        <taxon>Cocos</taxon>
    </lineage>
</organism>